<feature type="non-terminal residue" evidence="5">
    <location>
        <position position="344"/>
    </location>
</feature>
<keyword evidence="6" id="KW-1185">Reference proteome</keyword>
<gene>
    <name evidence="5" type="primary">Bco1-L2</name>
    <name evidence="5" type="ORF">Hamer_G029532</name>
</gene>
<dbReference type="PANTHER" id="PTHR10543:SF132">
    <property type="entry name" value="BETA,BETA-CAROTENE 15,15'-DIOXYGENASE"/>
    <property type="match status" value="1"/>
</dbReference>
<comment type="caution">
    <text evidence="5">The sequence shown here is derived from an EMBL/GenBank/DDBJ whole genome shotgun (WGS) entry which is preliminary data.</text>
</comment>
<evidence type="ECO:0000256" key="1">
    <source>
        <dbReference type="ARBA" id="ARBA00006787"/>
    </source>
</evidence>
<feature type="binding site" evidence="4">
    <location>
        <position position="141"/>
    </location>
    <ligand>
        <name>Fe cation</name>
        <dbReference type="ChEBI" id="CHEBI:24875"/>
        <note>catalytic</note>
    </ligand>
</feature>
<evidence type="ECO:0000256" key="4">
    <source>
        <dbReference type="PIRSR" id="PIRSR604294-1"/>
    </source>
</evidence>
<evidence type="ECO:0000256" key="2">
    <source>
        <dbReference type="ARBA" id="ARBA00022723"/>
    </source>
</evidence>
<dbReference type="GO" id="GO:0003834">
    <property type="term" value="F:beta-carotene 15,15'-dioxygenase activity"/>
    <property type="evidence" value="ECO:0007669"/>
    <property type="project" value="TreeGrafter"/>
</dbReference>
<evidence type="ECO:0000313" key="5">
    <source>
        <dbReference type="EMBL" id="KAG7173550.1"/>
    </source>
</evidence>
<dbReference type="AlphaFoldDB" id="A0A8J5T9S8"/>
<dbReference type="PANTHER" id="PTHR10543">
    <property type="entry name" value="BETA-CAROTENE DIOXYGENASE"/>
    <property type="match status" value="1"/>
</dbReference>
<evidence type="ECO:0000256" key="3">
    <source>
        <dbReference type="ARBA" id="ARBA00023004"/>
    </source>
</evidence>
<dbReference type="Pfam" id="PF03055">
    <property type="entry name" value="RPE65"/>
    <property type="match status" value="1"/>
</dbReference>
<dbReference type="GO" id="GO:0042574">
    <property type="term" value="P:retinal metabolic process"/>
    <property type="evidence" value="ECO:0007669"/>
    <property type="project" value="TreeGrafter"/>
</dbReference>
<feature type="binding site" evidence="4">
    <location>
        <position position="15"/>
    </location>
    <ligand>
        <name>Fe cation</name>
        <dbReference type="ChEBI" id="CHEBI:24875"/>
        <note>catalytic</note>
    </ligand>
</feature>
<dbReference type="GO" id="GO:0046872">
    <property type="term" value="F:metal ion binding"/>
    <property type="evidence" value="ECO:0007669"/>
    <property type="project" value="UniProtKB-KW"/>
</dbReference>
<dbReference type="Proteomes" id="UP000747542">
    <property type="component" value="Unassembled WGS sequence"/>
</dbReference>
<feature type="binding site" evidence="4">
    <location>
        <position position="70"/>
    </location>
    <ligand>
        <name>Fe cation</name>
        <dbReference type="ChEBI" id="CHEBI:24875"/>
        <note>catalytic</note>
    </ligand>
</feature>
<organism evidence="5 6">
    <name type="scientific">Homarus americanus</name>
    <name type="common">American lobster</name>
    <dbReference type="NCBI Taxonomy" id="6706"/>
    <lineage>
        <taxon>Eukaryota</taxon>
        <taxon>Metazoa</taxon>
        <taxon>Ecdysozoa</taxon>
        <taxon>Arthropoda</taxon>
        <taxon>Crustacea</taxon>
        <taxon>Multicrustacea</taxon>
        <taxon>Malacostraca</taxon>
        <taxon>Eumalacostraca</taxon>
        <taxon>Eucarida</taxon>
        <taxon>Decapoda</taxon>
        <taxon>Pleocyemata</taxon>
        <taxon>Astacidea</taxon>
        <taxon>Nephropoidea</taxon>
        <taxon>Nephropidae</taxon>
        <taxon>Homarus</taxon>
    </lineage>
</organism>
<dbReference type="GO" id="GO:0010436">
    <property type="term" value="F:carotenoid dioxygenase activity"/>
    <property type="evidence" value="ECO:0007669"/>
    <property type="project" value="TreeGrafter"/>
</dbReference>
<dbReference type="GO" id="GO:0016121">
    <property type="term" value="P:carotene catabolic process"/>
    <property type="evidence" value="ECO:0007669"/>
    <property type="project" value="TreeGrafter"/>
</dbReference>
<protein>
    <submittedName>
        <fullName evidence="5">Beta,beta-carotene 15,15'-dioxygenase-like 2</fullName>
    </submittedName>
</protein>
<reference evidence="5" key="1">
    <citation type="journal article" date="2021" name="Sci. Adv.">
        <title>The American lobster genome reveals insights on longevity, neural, and immune adaptations.</title>
        <authorList>
            <person name="Polinski J.M."/>
            <person name="Zimin A.V."/>
            <person name="Clark K.F."/>
            <person name="Kohn A.B."/>
            <person name="Sadowski N."/>
            <person name="Timp W."/>
            <person name="Ptitsyn A."/>
            <person name="Khanna P."/>
            <person name="Romanova D.Y."/>
            <person name="Williams P."/>
            <person name="Greenwood S.J."/>
            <person name="Moroz L.L."/>
            <person name="Walt D.R."/>
            <person name="Bodnar A.G."/>
        </authorList>
    </citation>
    <scope>NUCLEOTIDE SEQUENCE</scope>
    <source>
        <strain evidence="5">GMGI-L3</strain>
    </source>
</reference>
<feature type="non-terminal residue" evidence="5">
    <location>
        <position position="1"/>
    </location>
</feature>
<dbReference type="EMBL" id="JAHLQT010009504">
    <property type="protein sequence ID" value="KAG7173550.1"/>
    <property type="molecule type" value="Genomic_DNA"/>
</dbReference>
<accession>A0A8J5T9S8</accession>
<sequence>EVVTHYVAVNLATAHPHIDADGTVYNLGTSYTTSLGPQLRIVKFLGGHLEQASIVASVPSRWKTGLPYFHSFAMTPNYWVFIEQPLVLFFKNLVLNYVTNNKLMDALKWMPEEHLYFHVIERSTGRSVPIKYTADSLIILHHINAWEEDGHLILDVTANDEGKYLTTFYFNNIEKEVTDASKVIVTSRIRRFVLPLSLPDETHKNVNLIKLENTRCSAVRTSKSSVHCTPTVLWNEGFELPRINYKKNGLPYRYVYGVSIGQDLTFEKLVKLEVNTGRAWLYSEKDCVVTEPIFVAAPDAVDEDDGVILSSLLRGNDPHYVALLVLDARDLTETARAEFRAEGQ</sequence>
<comment type="similarity">
    <text evidence="1">Belongs to the carotenoid oxygenase family.</text>
</comment>
<keyword evidence="3 4" id="KW-0408">Iron</keyword>
<dbReference type="InterPro" id="IPR004294">
    <property type="entry name" value="Carotenoid_Oase"/>
</dbReference>
<evidence type="ECO:0000313" key="6">
    <source>
        <dbReference type="Proteomes" id="UP000747542"/>
    </source>
</evidence>
<comment type="cofactor">
    <cofactor evidence="4">
        <name>Fe(2+)</name>
        <dbReference type="ChEBI" id="CHEBI:29033"/>
    </cofactor>
    <text evidence="4">Binds 1 Fe(2+) ion per subunit.</text>
</comment>
<proteinExistence type="inferred from homology"/>
<keyword evidence="2 4" id="KW-0479">Metal-binding</keyword>
<name>A0A8J5T9S8_HOMAM</name>